<organism evidence="1 2">
    <name type="scientific">Cohaesibacter celericrescens</name>
    <dbReference type="NCBI Taxonomy" id="2067669"/>
    <lineage>
        <taxon>Bacteria</taxon>
        <taxon>Pseudomonadati</taxon>
        <taxon>Pseudomonadota</taxon>
        <taxon>Alphaproteobacteria</taxon>
        <taxon>Hyphomicrobiales</taxon>
        <taxon>Cohaesibacteraceae</taxon>
    </lineage>
</organism>
<evidence type="ECO:0000313" key="1">
    <source>
        <dbReference type="EMBL" id="PLW77460.1"/>
    </source>
</evidence>
<dbReference type="OrthoDB" id="7667700at2"/>
<dbReference type="RefSeq" id="WP_101533478.1">
    <property type="nucleotide sequence ID" value="NZ_PKUQ01000016.1"/>
</dbReference>
<gene>
    <name evidence="1" type="ORF">C0081_09040</name>
</gene>
<dbReference type="AlphaFoldDB" id="A0A2N5XSM2"/>
<reference evidence="1 2" key="1">
    <citation type="submission" date="2018-01" db="EMBL/GenBank/DDBJ databases">
        <title>The draft genome sequence of Cohaesibacter sp. H1304.</title>
        <authorList>
            <person name="Wang N.-N."/>
            <person name="Du Z.-J."/>
        </authorList>
    </citation>
    <scope>NUCLEOTIDE SEQUENCE [LARGE SCALE GENOMIC DNA]</scope>
    <source>
        <strain evidence="1 2">H1304</strain>
    </source>
</reference>
<protein>
    <submittedName>
        <fullName evidence="1">Uncharacterized protein</fullName>
    </submittedName>
</protein>
<evidence type="ECO:0000313" key="2">
    <source>
        <dbReference type="Proteomes" id="UP000234881"/>
    </source>
</evidence>
<proteinExistence type="predicted"/>
<keyword evidence="2" id="KW-1185">Reference proteome</keyword>
<name>A0A2N5XSM2_9HYPH</name>
<accession>A0A2N5XSM2</accession>
<sequence length="157" mass="17901">MSYHSYHTPLLLNENEQIVLAVDGRILPSLSDVIFILCFDPQQLLLPLLILHRIFRSITYVITTERIIAVEPDGKIDEIWLEKIVRMKGTKTSLMVHCLETKLWLSRLPDAWFFESVVWKVIDKVGHSAHNGHQGPKTVLCPPTIKPHDALGTSKTL</sequence>
<dbReference type="EMBL" id="PKUQ01000016">
    <property type="protein sequence ID" value="PLW77460.1"/>
    <property type="molecule type" value="Genomic_DNA"/>
</dbReference>
<dbReference type="Proteomes" id="UP000234881">
    <property type="component" value="Unassembled WGS sequence"/>
</dbReference>
<comment type="caution">
    <text evidence="1">The sequence shown here is derived from an EMBL/GenBank/DDBJ whole genome shotgun (WGS) entry which is preliminary data.</text>
</comment>